<evidence type="ECO:0000256" key="7">
    <source>
        <dbReference type="PIRSR" id="PIRSR016305-1"/>
    </source>
</evidence>
<proteinExistence type="inferred from homology"/>
<dbReference type="PANTHER" id="PTHR13600">
    <property type="entry name" value="LEUCINE CARBOXYL METHYLTRANSFERASE"/>
    <property type="match status" value="1"/>
</dbReference>
<feature type="region of interest" description="Disordered" evidence="8">
    <location>
        <begin position="1"/>
        <end position="36"/>
    </location>
</feature>
<keyword evidence="3 6" id="KW-0489">Methyltransferase</keyword>
<dbReference type="EMBL" id="KB008146">
    <property type="protein sequence ID" value="ELR11879.1"/>
    <property type="molecule type" value="Genomic_DNA"/>
</dbReference>
<feature type="binding site" evidence="7">
    <location>
        <position position="82"/>
    </location>
    <ligand>
        <name>S-adenosyl-L-methionine</name>
        <dbReference type="ChEBI" id="CHEBI:59789"/>
    </ligand>
</feature>
<comment type="catalytic activity">
    <reaction evidence="1 6">
        <text>[phosphatase 2A protein]-C-terminal L-leucine + S-adenosyl-L-methionine = [phosphatase 2A protein]-C-terminal L-leucine methyl ester + S-adenosyl-L-homocysteine</text>
        <dbReference type="Rhea" id="RHEA:48544"/>
        <dbReference type="Rhea" id="RHEA-COMP:12134"/>
        <dbReference type="Rhea" id="RHEA-COMP:12135"/>
        <dbReference type="ChEBI" id="CHEBI:57856"/>
        <dbReference type="ChEBI" id="CHEBI:59789"/>
        <dbReference type="ChEBI" id="CHEBI:90516"/>
        <dbReference type="ChEBI" id="CHEBI:90517"/>
        <dbReference type="EC" id="2.1.1.233"/>
    </reaction>
</comment>
<gene>
    <name evidence="9" type="ORF">ACA1_274030</name>
</gene>
<evidence type="ECO:0000256" key="3">
    <source>
        <dbReference type="ARBA" id="ARBA00022603"/>
    </source>
</evidence>
<feature type="binding site" evidence="7">
    <location>
        <position position="109"/>
    </location>
    <ligand>
        <name>S-adenosyl-L-methionine</name>
        <dbReference type="ChEBI" id="CHEBI:59789"/>
    </ligand>
</feature>
<dbReference type="GeneID" id="14912349"/>
<dbReference type="InterPro" id="IPR029063">
    <property type="entry name" value="SAM-dependent_MTases_sf"/>
</dbReference>
<evidence type="ECO:0000256" key="1">
    <source>
        <dbReference type="ARBA" id="ARBA00000724"/>
    </source>
</evidence>
<dbReference type="InterPro" id="IPR016651">
    <property type="entry name" value="LCMT1"/>
</dbReference>
<keyword evidence="5 6" id="KW-0949">S-adenosyl-L-methionine</keyword>
<comment type="similarity">
    <text evidence="2 6">Belongs to the methyltransferase superfamily. LCMT family.</text>
</comment>
<evidence type="ECO:0000256" key="4">
    <source>
        <dbReference type="ARBA" id="ARBA00022679"/>
    </source>
</evidence>
<dbReference type="Gene3D" id="3.40.50.150">
    <property type="entry name" value="Vaccinia Virus protein VP39"/>
    <property type="match status" value="2"/>
</dbReference>
<sequence length="333" mass="37380">MEKPSLTFSFAAPKRTTQRRQPPASHDGSGADPRSPAAKAMAEDIAVMLTNDDAAVSKLSAVRLGYWRDNFLHHFVRGYYTRVAAIHNVLRQFLAAGGSDTPKQVVCLGAGFDTTYFQKKSEGWLGDNVVFYELDFGEVVKRKSNIITTCRELHELIAHNEAGIRVTEEGLHTKNYHLITADLRSIENVDKVLTTAGLERWAATFEKAVFVTYEQILPDDAFGRMMLKNLEERNVHLHGLHARPSIETQRSAYLALGWDEAQVVDMNAISDRLLGRDELARLNRIEMFDEVEEWRLTQAHYCIVLATTDASKSGIWADLSLIQPTPPAVPTQQ</sequence>
<dbReference type="KEGG" id="acan:ACA1_274030"/>
<dbReference type="Pfam" id="PF04072">
    <property type="entry name" value="LCM"/>
    <property type="match status" value="1"/>
</dbReference>
<name>L8GG87_ACACF</name>
<dbReference type="SUPFAM" id="SSF53335">
    <property type="entry name" value="S-adenosyl-L-methionine-dependent methyltransferases"/>
    <property type="match status" value="1"/>
</dbReference>
<dbReference type="AlphaFoldDB" id="L8GG87"/>
<keyword evidence="4 6" id="KW-0808">Transferase</keyword>
<protein>
    <recommendedName>
        <fullName evidence="6">Leucine carboxyl methyltransferase 1</fullName>
        <ecNumber evidence="6">2.1.1.233</ecNumber>
    </recommendedName>
</protein>
<organism evidence="9 10">
    <name type="scientific">Acanthamoeba castellanii (strain ATCC 30010 / Neff)</name>
    <dbReference type="NCBI Taxonomy" id="1257118"/>
    <lineage>
        <taxon>Eukaryota</taxon>
        <taxon>Amoebozoa</taxon>
        <taxon>Discosea</taxon>
        <taxon>Longamoebia</taxon>
        <taxon>Centramoebida</taxon>
        <taxon>Acanthamoebidae</taxon>
        <taxon>Acanthamoeba</taxon>
    </lineage>
</organism>
<evidence type="ECO:0000256" key="2">
    <source>
        <dbReference type="ARBA" id="ARBA00010703"/>
    </source>
</evidence>
<dbReference type="PIRSF" id="PIRSF016305">
    <property type="entry name" value="LCM_mtfrase"/>
    <property type="match status" value="1"/>
</dbReference>
<evidence type="ECO:0000313" key="10">
    <source>
        <dbReference type="Proteomes" id="UP000011083"/>
    </source>
</evidence>
<evidence type="ECO:0000256" key="8">
    <source>
        <dbReference type="SAM" id="MobiDB-lite"/>
    </source>
</evidence>
<accession>L8GG87</accession>
<dbReference type="GO" id="GO:0018423">
    <property type="term" value="F:protein C-terminal leucine carboxyl O-methyltransferase activity"/>
    <property type="evidence" value="ECO:0007669"/>
    <property type="project" value="UniProtKB-EC"/>
</dbReference>
<dbReference type="PANTHER" id="PTHR13600:SF21">
    <property type="entry name" value="LEUCINE CARBOXYL METHYLTRANSFERASE 1"/>
    <property type="match status" value="1"/>
</dbReference>
<comment type="function">
    <text evidence="6">Methylates the carboxyl group of the C-terminal leucine residue of protein phosphatase 2A catalytic subunits to form alpha-leucine ester residues.</text>
</comment>
<dbReference type="STRING" id="1257118.L8GG87"/>
<dbReference type="EC" id="2.1.1.233" evidence="6"/>
<evidence type="ECO:0000256" key="6">
    <source>
        <dbReference type="PIRNR" id="PIRNR016305"/>
    </source>
</evidence>
<dbReference type="GO" id="GO:0032259">
    <property type="term" value="P:methylation"/>
    <property type="evidence" value="ECO:0007669"/>
    <property type="project" value="UniProtKB-KW"/>
</dbReference>
<evidence type="ECO:0000256" key="5">
    <source>
        <dbReference type="ARBA" id="ARBA00022691"/>
    </source>
</evidence>
<dbReference type="RefSeq" id="XP_004333892.1">
    <property type="nucleotide sequence ID" value="XM_004333844.1"/>
</dbReference>
<dbReference type="OrthoDB" id="203237at2759"/>
<keyword evidence="10" id="KW-1185">Reference proteome</keyword>
<evidence type="ECO:0000313" key="9">
    <source>
        <dbReference type="EMBL" id="ELR11879.1"/>
    </source>
</evidence>
<dbReference type="VEuPathDB" id="AmoebaDB:ACA1_274030"/>
<reference evidence="9 10" key="1">
    <citation type="journal article" date="2013" name="Genome Biol.">
        <title>Genome of Acanthamoeba castellanii highlights extensive lateral gene transfer and early evolution of tyrosine kinase signaling.</title>
        <authorList>
            <person name="Clarke M."/>
            <person name="Lohan A.J."/>
            <person name="Liu B."/>
            <person name="Lagkouvardos I."/>
            <person name="Roy S."/>
            <person name="Zafar N."/>
            <person name="Bertelli C."/>
            <person name="Schilde C."/>
            <person name="Kianianmomeni A."/>
            <person name="Burglin T.R."/>
            <person name="Frech C."/>
            <person name="Turcotte B."/>
            <person name="Kopec K.O."/>
            <person name="Synnott J.M."/>
            <person name="Choo C."/>
            <person name="Paponov I."/>
            <person name="Finkler A."/>
            <person name="Soon Heng Tan C."/>
            <person name="Hutchins A.P."/>
            <person name="Weinmeier T."/>
            <person name="Rattei T."/>
            <person name="Chu J.S."/>
            <person name="Gimenez G."/>
            <person name="Irimia M."/>
            <person name="Rigden D.J."/>
            <person name="Fitzpatrick D.A."/>
            <person name="Lorenzo-Morales J."/>
            <person name="Bateman A."/>
            <person name="Chiu C.H."/>
            <person name="Tang P."/>
            <person name="Hegemann P."/>
            <person name="Fromm H."/>
            <person name="Raoult D."/>
            <person name="Greub G."/>
            <person name="Miranda-Saavedra D."/>
            <person name="Chen N."/>
            <person name="Nash P."/>
            <person name="Ginger M.L."/>
            <person name="Horn M."/>
            <person name="Schaap P."/>
            <person name="Caler L."/>
            <person name="Loftus B."/>
        </authorList>
    </citation>
    <scope>NUCLEOTIDE SEQUENCE [LARGE SCALE GENOMIC DNA]</scope>
    <source>
        <strain evidence="9 10">Neff</strain>
    </source>
</reference>
<dbReference type="Proteomes" id="UP000011083">
    <property type="component" value="Unassembled WGS sequence"/>
</dbReference>
<dbReference type="InterPro" id="IPR007213">
    <property type="entry name" value="Ppm1/Ppm2/Tcmp"/>
</dbReference>